<organism evidence="2 3">
    <name type="scientific">Acropora cervicornis</name>
    <name type="common">Staghorn coral</name>
    <dbReference type="NCBI Taxonomy" id="6130"/>
    <lineage>
        <taxon>Eukaryota</taxon>
        <taxon>Metazoa</taxon>
        <taxon>Cnidaria</taxon>
        <taxon>Anthozoa</taxon>
        <taxon>Hexacorallia</taxon>
        <taxon>Scleractinia</taxon>
        <taxon>Astrocoeniina</taxon>
        <taxon>Acroporidae</taxon>
        <taxon>Acropora</taxon>
    </lineage>
</organism>
<protein>
    <submittedName>
        <fullName evidence="2">Uncharacterized protein</fullName>
    </submittedName>
</protein>
<feature type="region of interest" description="Disordered" evidence="1">
    <location>
        <begin position="257"/>
        <end position="288"/>
    </location>
</feature>
<dbReference type="AlphaFoldDB" id="A0AAD9Q9I8"/>
<evidence type="ECO:0000313" key="3">
    <source>
        <dbReference type="Proteomes" id="UP001249851"/>
    </source>
</evidence>
<feature type="compositionally biased region" description="Polar residues" evidence="1">
    <location>
        <begin position="257"/>
        <end position="268"/>
    </location>
</feature>
<feature type="non-terminal residue" evidence="2">
    <location>
        <position position="1"/>
    </location>
</feature>
<feature type="region of interest" description="Disordered" evidence="1">
    <location>
        <begin position="1"/>
        <end position="24"/>
    </location>
</feature>
<gene>
    <name evidence="2" type="ORF">P5673_021017</name>
</gene>
<reference evidence="2" key="2">
    <citation type="journal article" date="2023" name="Science">
        <title>Genomic signatures of disease resistance in endangered staghorn corals.</title>
        <authorList>
            <person name="Vollmer S.V."/>
            <person name="Selwyn J.D."/>
            <person name="Despard B.A."/>
            <person name="Roesel C.L."/>
        </authorList>
    </citation>
    <scope>NUCLEOTIDE SEQUENCE</scope>
    <source>
        <strain evidence="2">K2</strain>
    </source>
</reference>
<evidence type="ECO:0000256" key="1">
    <source>
        <dbReference type="SAM" id="MobiDB-lite"/>
    </source>
</evidence>
<dbReference type="EMBL" id="JARQWQ010000053">
    <property type="protein sequence ID" value="KAK2556810.1"/>
    <property type="molecule type" value="Genomic_DNA"/>
</dbReference>
<comment type="caution">
    <text evidence="2">The sequence shown here is derived from an EMBL/GenBank/DDBJ whole genome shotgun (WGS) entry which is preliminary data.</text>
</comment>
<reference evidence="2" key="1">
    <citation type="journal article" date="2023" name="G3 (Bethesda)">
        <title>Whole genome assembly and annotation of the endangered Caribbean coral Acropora cervicornis.</title>
        <authorList>
            <person name="Selwyn J.D."/>
            <person name="Vollmer S.V."/>
        </authorList>
    </citation>
    <scope>NUCLEOTIDE SEQUENCE</scope>
    <source>
        <strain evidence="2">K2</strain>
    </source>
</reference>
<feature type="compositionally biased region" description="Polar residues" evidence="1">
    <location>
        <begin position="276"/>
        <end position="288"/>
    </location>
</feature>
<accession>A0AAD9Q9I8</accession>
<sequence length="288" mass="31761">KGNGEANPHRAPGHGEVEKSSKGGHVLARHEQPNRRYCFINHPACPEYQSSSRPWQNVAADLFEFDNEHCLLIDAHHDQRGSNPSSHGMASLRKGCPKTGLNFPHKSLRGSPGSGEAVHTAEQLLKKARLEQRDPYLSLLEYRNAPFGSLATPAQLLISRRLRSILPTTSNHLRPRAVHPDIAIERLEKKHSKTLIYNQGARELKPLASGEEVHIQTKAVNWKPATVLGQCSICLTPCVQGKEESIAGRRHLLTTRSLSAKMSTATSESIKESESEPNQNPTDPGSLQ</sequence>
<proteinExistence type="predicted"/>
<name>A0AAD9Q9I8_ACRCE</name>
<keyword evidence="3" id="KW-1185">Reference proteome</keyword>
<evidence type="ECO:0000313" key="2">
    <source>
        <dbReference type="EMBL" id="KAK2556810.1"/>
    </source>
</evidence>
<dbReference type="Proteomes" id="UP001249851">
    <property type="component" value="Unassembled WGS sequence"/>
</dbReference>